<dbReference type="InterPro" id="IPR043128">
    <property type="entry name" value="Rev_trsase/Diguanyl_cyclase"/>
</dbReference>
<feature type="domain" description="GGDEF" evidence="4">
    <location>
        <begin position="355"/>
        <end position="491"/>
    </location>
</feature>
<dbReference type="SUPFAM" id="SSF55073">
    <property type="entry name" value="Nucleotide cyclase"/>
    <property type="match status" value="1"/>
</dbReference>
<accession>A0A917C3Y5</accession>
<evidence type="ECO:0000259" key="4">
    <source>
        <dbReference type="PROSITE" id="PS50887"/>
    </source>
</evidence>
<keyword evidence="6" id="KW-1185">Reference proteome</keyword>
<dbReference type="GO" id="GO:0005886">
    <property type="term" value="C:plasma membrane"/>
    <property type="evidence" value="ECO:0007669"/>
    <property type="project" value="TreeGrafter"/>
</dbReference>
<dbReference type="InterPro" id="IPR050469">
    <property type="entry name" value="Diguanylate_Cyclase"/>
</dbReference>
<name>A0A917C3Y5_9HYPH</name>
<evidence type="ECO:0000256" key="2">
    <source>
        <dbReference type="ARBA" id="ARBA00034247"/>
    </source>
</evidence>
<proteinExistence type="predicted"/>
<evidence type="ECO:0000256" key="1">
    <source>
        <dbReference type="ARBA" id="ARBA00012528"/>
    </source>
</evidence>
<comment type="caution">
    <text evidence="5">The sequence shown here is derived from an EMBL/GenBank/DDBJ whole genome shotgun (WGS) entry which is preliminary data.</text>
</comment>
<reference evidence="5" key="1">
    <citation type="journal article" date="2014" name="Int. J. Syst. Evol. Microbiol.">
        <title>Complete genome sequence of Corynebacterium casei LMG S-19264T (=DSM 44701T), isolated from a smear-ripened cheese.</title>
        <authorList>
            <consortium name="US DOE Joint Genome Institute (JGI-PGF)"/>
            <person name="Walter F."/>
            <person name="Albersmeier A."/>
            <person name="Kalinowski J."/>
            <person name="Ruckert C."/>
        </authorList>
    </citation>
    <scope>NUCLEOTIDE SEQUENCE</scope>
    <source>
        <strain evidence="5">CCM 7897</strain>
    </source>
</reference>
<evidence type="ECO:0000256" key="3">
    <source>
        <dbReference type="SAM" id="Phobius"/>
    </source>
</evidence>
<dbReference type="Gene3D" id="3.30.70.270">
    <property type="match status" value="1"/>
</dbReference>
<dbReference type="AlphaFoldDB" id="A0A917C3Y5"/>
<feature type="transmembrane region" description="Helical" evidence="3">
    <location>
        <begin position="288"/>
        <end position="311"/>
    </location>
</feature>
<comment type="catalytic activity">
    <reaction evidence="2">
        <text>2 GTP = 3',3'-c-di-GMP + 2 diphosphate</text>
        <dbReference type="Rhea" id="RHEA:24898"/>
        <dbReference type="ChEBI" id="CHEBI:33019"/>
        <dbReference type="ChEBI" id="CHEBI:37565"/>
        <dbReference type="ChEBI" id="CHEBI:58805"/>
        <dbReference type="EC" id="2.7.7.65"/>
    </reaction>
</comment>
<dbReference type="GO" id="GO:1902201">
    <property type="term" value="P:negative regulation of bacterial-type flagellum-dependent cell motility"/>
    <property type="evidence" value="ECO:0007669"/>
    <property type="project" value="TreeGrafter"/>
</dbReference>
<dbReference type="InterPro" id="IPR029787">
    <property type="entry name" value="Nucleotide_cyclase"/>
</dbReference>
<dbReference type="Gene3D" id="3.30.450.20">
    <property type="entry name" value="PAS domain"/>
    <property type="match status" value="2"/>
</dbReference>
<keyword evidence="3" id="KW-0812">Transmembrane</keyword>
<protein>
    <recommendedName>
        <fullName evidence="1">diguanylate cyclase</fullName>
        <ecNumber evidence="1">2.7.7.65</ecNumber>
    </recommendedName>
</protein>
<dbReference type="SMART" id="SM00267">
    <property type="entry name" value="GGDEF"/>
    <property type="match status" value="1"/>
</dbReference>
<gene>
    <name evidence="5" type="ORF">GCM10007301_33660</name>
</gene>
<keyword evidence="3" id="KW-1133">Transmembrane helix</keyword>
<organism evidence="5 6">
    <name type="scientific">Azorhizobium oxalatiphilum</name>
    <dbReference type="NCBI Taxonomy" id="980631"/>
    <lineage>
        <taxon>Bacteria</taxon>
        <taxon>Pseudomonadati</taxon>
        <taxon>Pseudomonadota</taxon>
        <taxon>Alphaproteobacteria</taxon>
        <taxon>Hyphomicrobiales</taxon>
        <taxon>Xanthobacteraceae</taxon>
        <taxon>Azorhizobium</taxon>
    </lineage>
</organism>
<dbReference type="PANTHER" id="PTHR45138">
    <property type="entry name" value="REGULATORY COMPONENTS OF SENSORY TRANSDUCTION SYSTEM"/>
    <property type="match status" value="1"/>
</dbReference>
<keyword evidence="3" id="KW-0472">Membrane</keyword>
<dbReference type="Proteomes" id="UP000606044">
    <property type="component" value="Unassembled WGS sequence"/>
</dbReference>
<dbReference type="InterPro" id="IPR000160">
    <property type="entry name" value="GGDEF_dom"/>
</dbReference>
<dbReference type="PROSITE" id="PS50887">
    <property type="entry name" value="GGDEF"/>
    <property type="match status" value="1"/>
</dbReference>
<dbReference type="EMBL" id="BMCT01000004">
    <property type="protein sequence ID" value="GGF71191.1"/>
    <property type="molecule type" value="Genomic_DNA"/>
</dbReference>
<dbReference type="GO" id="GO:0043709">
    <property type="term" value="P:cell adhesion involved in single-species biofilm formation"/>
    <property type="evidence" value="ECO:0007669"/>
    <property type="project" value="TreeGrafter"/>
</dbReference>
<dbReference type="CDD" id="cd12915">
    <property type="entry name" value="PDC2_DGC_like"/>
    <property type="match status" value="1"/>
</dbReference>
<dbReference type="Pfam" id="PF00990">
    <property type="entry name" value="GGDEF"/>
    <property type="match status" value="1"/>
</dbReference>
<evidence type="ECO:0000313" key="6">
    <source>
        <dbReference type="Proteomes" id="UP000606044"/>
    </source>
</evidence>
<sequence length="495" mass="53420">MMREAAKSRGFLLAVLIGVTLSLCVEAYLLWQIREERWARAVRAAQNVQRTLGANIDRNLLVVDLSLSGLQDALEHHDLSGLSPQMRNMLLFDRAANAEYLGSMLVLSPSGDVVYDSGALQARQANLSDRDYFKAQIDRQGHTFLSRPFASRLRAGDPSIALSRRITLPDGGFGGVALGVIRLAFFQDMFAHIDLGRGSIISLIRTDGRMLMRFPSTDGKGNVDLDLSGSPSFRRMISGPVEYFSATAAVDGVERHYVYDRVGNFPLVLSVGFSVDEVLRDWRRQATLMMAVGVAISGLLVALALTLQSALRREIRIKGEMATLAATDSLTGLPNRRHFEEALGKEWLRAARGGERLSLLVIDVDHFKTVNDRFGHGVGDALLKVIGTAIQASVQRGADLVARYGGEEFAVLLPAAGEADAQAVAERIRLAIAGASCPDGAGGQVRATVSVGICSMAANGRSQLNDLFRLADQALYLAKADGRNRTRALAAAATG</sequence>
<evidence type="ECO:0000313" key="5">
    <source>
        <dbReference type="EMBL" id="GGF71191.1"/>
    </source>
</evidence>
<dbReference type="FunFam" id="3.30.70.270:FF:000001">
    <property type="entry name" value="Diguanylate cyclase domain protein"/>
    <property type="match status" value="1"/>
</dbReference>
<dbReference type="PANTHER" id="PTHR45138:SF9">
    <property type="entry name" value="DIGUANYLATE CYCLASE DGCM-RELATED"/>
    <property type="match status" value="1"/>
</dbReference>
<dbReference type="InterPro" id="IPR054327">
    <property type="entry name" value="His-kinase-like_sensor"/>
</dbReference>
<dbReference type="GO" id="GO:0052621">
    <property type="term" value="F:diguanylate cyclase activity"/>
    <property type="evidence" value="ECO:0007669"/>
    <property type="project" value="UniProtKB-EC"/>
</dbReference>
<dbReference type="NCBIfam" id="TIGR00254">
    <property type="entry name" value="GGDEF"/>
    <property type="match status" value="1"/>
</dbReference>
<dbReference type="CDD" id="cd12914">
    <property type="entry name" value="PDC1_DGC_like"/>
    <property type="match status" value="1"/>
</dbReference>
<reference evidence="5" key="2">
    <citation type="submission" date="2020-09" db="EMBL/GenBank/DDBJ databases">
        <authorList>
            <person name="Sun Q."/>
            <person name="Sedlacek I."/>
        </authorList>
    </citation>
    <scope>NUCLEOTIDE SEQUENCE</scope>
    <source>
        <strain evidence="5">CCM 7897</strain>
    </source>
</reference>
<dbReference type="Pfam" id="PF22588">
    <property type="entry name" value="dCache_1_like"/>
    <property type="match status" value="1"/>
</dbReference>
<dbReference type="CDD" id="cd01949">
    <property type="entry name" value="GGDEF"/>
    <property type="match status" value="1"/>
</dbReference>
<dbReference type="EC" id="2.7.7.65" evidence="1"/>